<dbReference type="InterPro" id="IPR003481">
    <property type="entry name" value="FliD_N"/>
</dbReference>
<dbReference type="EMBL" id="CP130318">
    <property type="protein sequence ID" value="WNQ11604.1"/>
    <property type="molecule type" value="Genomic_DNA"/>
</dbReference>
<dbReference type="GO" id="GO:0009424">
    <property type="term" value="C:bacterial-type flagellum hook"/>
    <property type="evidence" value="ECO:0007669"/>
    <property type="project" value="UniProtKB-UniRule"/>
</dbReference>
<evidence type="ECO:0000256" key="5">
    <source>
        <dbReference type="RuleBase" id="RU362066"/>
    </source>
</evidence>
<keyword evidence="8" id="KW-0282">Flagellum</keyword>
<evidence type="ECO:0000259" key="7">
    <source>
        <dbReference type="Pfam" id="PF07195"/>
    </source>
</evidence>
<dbReference type="Proteomes" id="UP001305702">
    <property type="component" value="Chromosome"/>
</dbReference>
<sequence>MPIHLITYDTDINRKERNERGGIQLVGMRITGSSGMDIDSMVSQMMKVKRLPLDKLTQKKQTLEWQRDDYRSMNKSLLDFRNSLFNMKMQSSYMVKKASSSDTGVVTATGTANSGDGAYTIRVKSLAEAASLTSGDVVSTGAGDAEAKIISANKTLNVTGEKGSVSIELLPDDTISAIVKKVNAQSSATGVKMSYDANLDRFFFSSTTTGTNARIKLDMADPADDTLQTVFKLPSTAVDISGKNATVVFNGVQGEYASNTFSINGISFTANRVQSDTELDVRVTISQDADAVISNIKSFVEKYNELIETVNKKTSEERFRDFAPLTDDQRKEMKEDDVKRWEEKAKSGLLKNDSILTSGLSKFRLTLMGNVTGLPASDVASLTEIGITTGSYQENGKLYIDETKLRKALTDNPEQVMNLFTANDNNTTTTSADGIATRLYDEVTNLMSRVTEKAGSPASLYDKSFISKDIEGVKKDISKLTSRLADIENRYYRQFSAMETAMNKMSAQSSSLMQYFSPQG</sequence>
<comment type="function">
    <text evidence="5">Required for morphogenesis and for the elongation of the flagellar filament by facilitating polymerization of the flagellin monomers at the tip of growing filament. Forms a capping structure, which prevents flagellin subunits (transported through the central channel of the flagellum) from leaking out without polymerization at the distal end.</text>
</comment>
<name>A0AA96LCU1_9BACL</name>
<organism evidence="8 9">
    <name type="scientific">Paenibacillus aurantius</name>
    <dbReference type="NCBI Taxonomy" id="2918900"/>
    <lineage>
        <taxon>Bacteria</taxon>
        <taxon>Bacillati</taxon>
        <taxon>Bacillota</taxon>
        <taxon>Bacilli</taxon>
        <taxon>Bacillales</taxon>
        <taxon>Paenibacillaceae</taxon>
        <taxon>Paenibacillus</taxon>
    </lineage>
</organism>
<evidence type="ECO:0000313" key="8">
    <source>
        <dbReference type="EMBL" id="WNQ11604.1"/>
    </source>
</evidence>
<evidence type="ECO:0000256" key="2">
    <source>
        <dbReference type="ARBA" id="ARBA00011255"/>
    </source>
</evidence>
<feature type="domain" description="Flagellar hook-associated protein 2 N-terminal" evidence="6">
    <location>
        <begin position="34"/>
        <end position="129"/>
    </location>
</feature>
<keyword evidence="5" id="KW-0964">Secreted</keyword>
<keyword evidence="4 5" id="KW-0975">Bacterial flagellum</keyword>
<dbReference type="Pfam" id="PF02465">
    <property type="entry name" value="FliD_N"/>
    <property type="match status" value="1"/>
</dbReference>
<dbReference type="RefSeq" id="WP_315605381.1">
    <property type="nucleotide sequence ID" value="NZ_CP130318.1"/>
</dbReference>
<dbReference type="GO" id="GO:0005576">
    <property type="term" value="C:extracellular region"/>
    <property type="evidence" value="ECO:0007669"/>
    <property type="project" value="UniProtKB-SubCell"/>
</dbReference>
<dbReference type="Pfam" id="PF07195">
    <property type="entry name" value="FliD_C"/>
    <property type="match status" value="1"/>
</dbReference>
<evidence type="ECO:0000313" key="9">
    <source>
        <dbReference type="Proteomes" id="UP001305702"/>
    </source>
</evidence>
<gene>
    <name evidence="8" type="ORF">MJA45_00555</name>
</gene>
<dbReference type="PANTHER" id="PTHR30288">
    <property type="entry name" value="FLAGELLAR CAP/ASSEMBLY PROTEIN FLID"/>
    <property type="match status" value="1"/>
</dbReference>
<dbReference type="GO" id="GO:0009421">
    <property type="term" value="C:bacterial-type flagellum filament cap"/>
    <property type="evidence" value="ECO:0007669"/>
    <property type="project" value="InterPro"/>
</dbReference>
<dbReference type="GO" id="GO:0071973">
    <property type="term" value="P:bacterial-type flagellum-dependent cell motility"/>
    <property type="evidence" value="ECO:0007669"/>
    <property type="project" value="TreeGrafter"/>
</dbReference>
<dbReference type="InterPro" id="IPR010810">
    <property type="entry name" value="Flagellin_hook_IN_motif"/>
</dbReference>
<dbReference type="Pfam" id="PF07196">
    <property type="entry name" value="Flagellin_IN"/>
    <property type="match status" value="1"/>
</dbReference>
<evidence type="ECO:0000256" key="4">
    <source>
        <dbReference type="ARBA" id="ARBA00023143"/>
    </source>
</evidence>
<proteinExistence type="inferred from homology"/>
<keyword evidence="8" id="KW-0966">Cell projection</keyword>
<evidence type="ECO:0000256" key="3">
    <source>
        <dbReference type="ARBA" id="ARBA00023054"/>
    </source>
</evidence>
<dbReference type="NCBIfam" id="NF005833">
    <property type="entry name" value="PRK07737.1"/>
    <property type="match status" value="1"/>
</dbReference>
<feature type="domain" description="Flagellar hook-associated protein 2 C-terminal" evidence="7">
    <location>
        <begin position="242"/>
        <end position="506"/>
    </location>
</feature>
<dbReference type="InterPro" id="IPR010809">
    <property type="entry name" value="FliD_C"/>
</dbReference>
<keyword evidence="9" id="KW-1185">Reference proteome</keyword>
<dbReference type="PANTHER" id="PTHR30288:SF0">
    <property type="entry name" value="FLAGELLAR HOOK-ASSOCIATED PROTEIN 2"/>
    <property type="match status" value="1"/>
</dbReference>
<keyword evidence="3" id="KW-0175">Coiled coil</keyword>
<comment type="similarity">
    <text evidence="1 5">Belongs to the FliD family.</text>
</comment>
<evidence type="ECO:0000256" key="1">
    <source>
        <dbReference type="ARBA" id="ARBA00009764"/>
    </source>
</evidence>
<comment type="subcellular location">
    <subcellularLocation>
        <location evidence="5">Secreted</location>
    </subcellularLocation>
    <subcellularLocation>
        <location evidence="5">Bacterial flagellum</location>
    </subcellularLocation>
</comment>
<protein>
    <recommendedName>
        <fullName evidence="5">Flagellar hook-associated protein 2</fullName>
        <shortName evidence="5">HAP2</shortName>
    </recommendedName>
    <alternativeName>
        <fullName evidence="5">Flagellar cap protein</fullName>
    </alternativeName>
</protein>
<dbReference type="AlphaFoldDB" id="A0AA96LCU1"/>
<reference evidence="8 9" key="1">
    <citation type="submission" date="2022-02" db="EMBL/GenBank/DDBJ databases">
        <title>Paenibacillus sp. MBLB1776 Whole Genome Shotgun Sequencing.</title>
        <authorList>
            <person name="Hwang C.Y."/>
            <person name="Cho E.-S."/>
            <person name="Seo M.-J."/>
        </authorList>
    </citation>
    <scope>NUCLEOTIDE SEQUENCE [LARGE SCALE GENOMIC DNA]</scope>
    <source>
        <strain evidence="8 9">MBLB1776</strain>
    </source>
</reference>
<dbReference type="KEGG" id="paun:MJA45_00555"/>
<accession>A0AA96LCU1</accession>
<dbReference type="GO" id="GO:0007155">
    <property type="term" value="P:cell adhesion"/>
    <property type="evidence" value="ECO:0007669"/>
    <property type="project" value="InterPro"/>
</dbReference>
<dbReference type="InterPro" id="IPR040026">
    <property type="entry name" value="FliD"/>
</dbReference>
<keyword evidence="8" id="KW-0969">Cilium</keyword>
<comment type="subunit">
    <text evidence="2 5">Homopentamer.</text>
</comment>
<evidence type="ECO:0000259" key="6">
    <source>
        <dbReference type="Pfam" id="PF02465"/>
    </source>
</evidence>